<gene>
    <name evidence="1" type="ORF">QWF21_03700</name>
</gene>
<comment type="caution">
    <text evidence="1">The sequence shown here is derived from an EMBL/GenBank/DDBJ whole genome shotgun (WGS) entry which is preliminary data.</text>
</comment>
<reference evidence="1 2" key="1">
    <citation type="submission" date="2023-06" db="EMBL/GenBank/DDBJ databases">
        <title>Alkalimonas sp., MEB004 an alkaliphilic bacterium isolated from Lonar Lake, India.</title>
        <authorList>
            <person name="Joshi A."/>
            <person name="Thite S."/>
        </authorList>
    </citation>
    <scope>NUCLEOTIDE SEQUENCE [LARGE SCALE GENOMIC DNA]</scope>
    <source>
        <strain evidence="1 2">MEB004</strain>
    </source>
</reference>
<proteinExistence type="predicted"/>
<dbReference type="Proteomes" id="UP001339167">
    <property type="component" value="Unassembled WGS sequence"/>
</dbReference>
<evidence type="ECO:0000313" key="2">
    <source>
        <dbReference type="Proteomes" id="UP001339167"/>
    </source>
</evidence>
<name>A0ABU7JCC0_9GAMM</name>
<evidence type="ECO:0008006" key="3">
    <source>
        <dbReference type="Google" id="ProtNLM"/>
    </source>
</evidence>
<keyword evidence="2" id="KW-1185">Reference proteome</keyword>
<sequence>MKHLLTTIAAATVILGTSTIASHIDLVKFAQPEADTMLACLWFPVCKDPDYKQPVQLEEPAVNEFDQDSLYACLWFPVCKDPDQPAGSAAVA</sequence>
<protein>
    <recommendedName>
        <fullName evidence="3">Secreted protein</fullName>
    </recommendedName>
</protein>
<dbReference type="EMBL" id="JAUGZK010000002">
    <property type="protein sequence ID" value="MEE2023338.1"/>
    <property type="molecule type" value="Genomic_DNA"/>
</dbReference>
<organism evidence="1 2">
    <name type="scientific">Alkalimonas mucilaginosa</name>
    <dbReference type="NCBI Taxonomy" id="3057676"/>
    <lineage>
        <taxon>Bacteria</taxon>
        <taxon>Pseudomonadati</taxon>
        <taxon>Pseudomonadota</taxon>
        <taxon>Gammaproteobacteria</taxon>
        <taxon>Alkalimonas</taxon>
    </lineage>
</organism>
<accession>A0ABU7JCC0</accession>
<dbReference type="RefSeq" id="WP_330086692.1">
    <property type="nucleotide sequence ID" value="NZ_JAUGZK010000002.1"/>
</dbReference>
<evidence type="ECO:0000313" key="1">
    <source>
        <dbReference type="EMBL" id="MEE2023338.1"/>
    </source>
</evidence>